<evidence type="ECO:0000313" key="2">
    <source>
        <dbReference type="EMBL" id="TWF47815.1"/>
    </source>
</evidence>
<evidence type="ECO:0000313" key="3">
    <source>
        <dbReference type="Proteomes" id="UP000320653"/>
    </source>
</evidence>
<dbReference type="AlphaFoldDB" id="A0A561QBS1"/>
<evidence type="ECO:0000256" key="1">
    <source>
        <dbReference type="SAM" id="MobiDB-lite"/>
    </source>
</evidence>
<dbReference type="PRINTS" id="PR01217">
    <property type="entry name" value="PRICHEXTENSN"/>
</dbReference>
<organism evidence="2 3">
    <name type="scientific">Neorhizobium alkalisoli</name>
    <dbReference type="NCBI Taxonomy" id="528178"/>
    <lineage>
        <taxon>Bacteria</taxon>
        <taxon>Pseudomonadati</taxon>
        <taxon>Pseudomonadota</taxon>
        <taxon>Alphaproteobacteria</taxon>
        <taxon>Hyphomicrobiales</taxon>
        <taxon>Rhizobiaceae</taxon>
        <taxon>Rhizobium/Agrobacterium group</taxon>
        <taxon>Neorhizobium</taxon>
    </lineage>
</organism>
<proteinExistence type="predicted"/>
<name>A0A561QBS1_9HYPH</name>
<feature type="region of interest" description="Disordered" evidence="1">
    <location>
        <begin position="56"/>
        <end position="129"/>
    </location>
</feature>
<gene>
    <name evidence="2" type="ORF">FHW37_110112</name>
</gene>
<sequence>MIKPGFFVSTLIATALIVPQIAEARGGFHGARMPRMNFGGGGMHAGVHPGGGSFRGFNAPSHYGPRFHPAVAPHPAPPRPVPRPGPGPHPSGHHPHPPTPGPHPGPGPHPPGPGPHPPGPGPHPPGPPPPPPPLPGPYWPGYWGPAAVWGAATVVAVGTVIATLPPECVTVVVNGVSYRECGGNWFEPRYDGHAVVYIAVANPK</sequence>
<dbReference type="Proteomes" id="UP000320653">
    <property type="component" value="Unassembled WGS sequence"/>
</dbReference>
<keyword evidence="3" id="KW-1185">Reference proteome</keyword>
<reference evidence="2 3" key="1">
    <citation type="submission" date="2019-06" db="EMBL/GenBank/DDBJ databases">
        <title>Sorghum-associated microbial communities from plants grown in Nebraska, USA.</title>
        <authorList>
            <person name="Schachtman D."/>
        </authorList>
    </citation>
    <scope>NUCLEOTIDE SEQUENCE [LARGE SCALE GENOMIC DNA]</scope>
    <source>
        <strain evidence="2 3">1225</strain>
    </source>
</reference>
<dbReference type="EMBL" id="VIWP01000010">
    <property type="protein sequence ID" value="TWF47815.1"/>
    <property type="molecule type" value="Genomic_DNA"/>
</dbReference>
<feature type="compositionally biased region" description="Pro residues" evidence="1">
    <location>
        <begin position="72"/>
        <end position="89"/>
    </location>
</feature>
<protein>
    <submittedName>
        <fullName evidence="2">Uncharacterized protein</fullName>
    </submittedName>
</protein>
<feature type="compositionally biased region" description="Pro residues" evidence="1">
    <location>
        <begin position="97"/>
        <end position="129"/>
    </location>
</feature>
<dbReference type="OrthoDB" id="123540at2"/>
<accession>A0A561QBS1</accession>
<comment type="caution">
    <text evidence="2">The sequence shown here is derived from an EMBL/GenBank/DDBJ whole genome shotgun (WGS) entry which is preliminary data.</text>
</comment>